<dbReference type="Pfam" id="PF02049">
    <property type="entry name" value="FliE"/>
    <property type="match status" value="1"/>
</dbReference>
<dbReference type="AlphaFoldDB" id="A0A1Y3PLX3"/>
<dbReference type="NCBIfam" id="TIGR00205">
    <property type="entry name" value="fliE"/>
    <property type="match status" value="1"/>
</dbReference>
<dbReference type="EMBL" id="LZRT01000062">
    <property type="protein sequence ID" value="OUM88405.1"/>
    <property type="molecule type" value="Genomic_DNA"/>
</dbReference>
<evidence type="ECO:0000313" key="6">
    <source>
        <dbReference type="EMBL" id="OUM88405.1"/>
    </source>
</evidence>
<comment type="similarity">
    <text evidence="2 4">Belongs to the FliE family.</text>
</comment>
<evidence type="ECO:0000256" key="5">
    <source>
        <dbReference type="NCBIfam" id="TIGR00205"/>
    </source>
</evidence>
<evidence type="ECO:0000256" key="4">
    <source>
        <dbReference type="HAMAP-Rule" id="MF_00724"/>
    </source>
</evidence>
<evidence type="ECO:0000313" key="7">
    <source>
        <dbReference type="Proteomes" id="UP000196475"/>
    </source>
</evidence>
<keyword evidence="6" id="KW-0969">Cilium</keyword>
<dbReference type="InterPro" id="IPR001624">
    <property type="entry name" value="FliE"/>
</dbReference>
<keyword evidence="3 4" id="KW-0975">Bacterial flagellum</keyword>
<name>A0A1Y3PLX3_9BACI</name>
<proteinExistence type="inferred from homology"/>
<organism evidence="6 7">
    <name type="scientific">Bacillus thermozeamaize</name>
    <dbReference type="NCBI Taxonomy" id="230954"/>
    <lineage>
        <taxon>Bacteria</taxon>
        <taxon>Bacillati</taxon>
        <taxon>Bacillota</taxon>
        <taxon>Bacilli</taxon>
        <taxon>Bacillales</taxon>
        <taxon>Bacillaceae</taxon>
        <taxon>Bacillus</taxon>
    </lineage>
</organism>
<dbReference type="PRINTS" id="PR01006">
    <property type="entry name" value="FLGHOOKFLIE"/>
</dbReference>
<evidence type="ECO:0000256" key="3">
    <source>
        <dbReference type="ARBA" id="ARBA00023143"/>
    </source>
</evidence>
<keyword evidence="6" id="KW-0966">Cell projection</keyword>
<accession>A0A1Y3PLX3</accession>
<evidence type="ECO:0000256" key="2">
    <source>
        <dbReference type="ARBA" id="ARBA00009272"/>
    </source>
</evidence>
<evidence type="ECO:0000256" key="1">
    <source>
        <dbReference type="ARBA" id="ARBA00004117"/>
    </source>
</evidence>
<keyword evidence="6" id="KW-0282">Flagellum</keyword>
<comment type="subcellular location">
    <subcellularLocation>
        <location evidence="1 4">Bacterial flagellum basal body</location>
    </subcellularLocation>
</comment>
<gene>
    <name evidence="4" type="primary">fliE</name>
    <name evidence="6" type="ORF">BAA01_08175</name>
</gene>
<dbReference type="HAMAP" id="MF_00724">
    <property type="entry name" value="FliE"/>
    <property type="match status" value="1"/>
</dbReference>
<dbReference type="PANTHER" id="PTHR34653">
    <property type="match status" value="1"/>
</dbReference>
<dbReference type="GO" id="GO:0009425">
    <property type="term" value="C:bacterial-type flagellum basal body"/>
    <property type="evidence" value="ECO:0007669"/>
    <property type="project" value="UniProtKB-SubCell"/>
</dbReference>
<dbReference type="GO" id="GO:0071973">
    <property type="term" value="P:bacterial-type flagellum-dependent cell motility"/>
    <property type="evidence" value="ECO:0007669"/>
    <property type="project" value="InterPro"/>
</dbReference>
<dbReference type="GO" id="GO:0003774">
    <property type="term" value="F:cytoskeletal motor activity"/>
    <property type="evidence" value="ECO:0007669"/>
    <property type="project" value="InterPro"/>
</dbReference>
<protein>
    <recommendedName>
        <fullName evidence="4 5">Flagellar hook-basal body complex protein FliE</fullName>
    </recommendedName>
</protein>
<dbReference type="GO" id="GO:0005198">
    <property type="term" value="F:structural molecule activity"/>
    <property type="evidence" value="ECO:0007669"/>
    <property type="project" value="UniProtKB-UniRule"/>
</dbReference>
<comment type="caution">
    <text evidence="6">The sequence shown here is derived from an EMBL/GenBank/DDBJ whole genome shotgun (WGS) entry which is preliminary data.</text>
</comment>
<dbReference type="PANTHER" id="PTHR34653:SF1">
    <property type="entry name" value="FLAGELLAR HOOK-BASAL BODY COMPLEX PROTEIN FLIE"/>
    <property type="match status" value="1"/>
</dbReference>
<sequence length="95" mass="10554">MAPGIDGGQGVHSPQQTVSREITDSFKTFLAEALQKVNQQQIRAEQMTQQLVSGQAENLHDVMIAAEEAAISLQMAVQIRNKVVEAYQEIMRMQI</sequence>
<reference evidence="7" key="1">
    <citation type="submission" date="2016-06" db="EMBL/GenBank/DDBJ databases">
        <authorList>
            <person name="Nascimento L."/>
            <person name="Pereira R.V."/>
            <person name="Martins L.F."/>
            <person name="Quaggio R.B."/>
            <person name="Silva A.M."/>
            <person name="Setubal J.C."/>
        </authorList>
    </citation>
    <scope>NUCLEOTIDE SEQUENCE [LARGE SCALE GENOMIC DNA]</scope>
</reference>
<dbReference type="Proteomes" id="UP000196475">
    <property type="component" value="Unassembled WGS sequence"/>
</dbReference>